<name>A0AAV0Y304_9HEMI</name>
<dbReference type="AlphaFoldDB" id="A0AAV0Y304"/>
<dbReference type="InterPro" id="IPR038765">
    <property type="entry name" value="Papain-like_cys_pep_sf"/>
</dbReference>
<proteinExistence type="predicted"/>
<sequence>MGGRKGAVAPTVVVDAVLLYKDEVVVTNNNGEKKVAVATDSVWCKISTYLNNRMSGRALHTFVHKDRYNVKEKLGFPSQKPILVSRKFNDEAQPSYETADSFSDSSSDEQNFMPTKKFVITFSADEWQQIKPQETIYKLNEKSRPTQSTRTYLTLAKNTWTPILAEHFWIHNQLPCCLSFNRAKVYATGSSYVSVIGRCTICNSLFKGIIEDVPPENARVLMKCTYSGNFNDAHKLLKKRRLIGPAKTKVIDSIFNVGLSCETYRESEAGRLMKIGNCEPAIIPTGNSLRALKSRKLANDRRHEDTLSSLAIMKMENEYINVIHDIGYDPFYVYYYCAEQIHLYRGYCNSTQIPKLIIDATGSVVKKFRKFGEKKTNSLYLYEALVYDSTKKVNFTVTNMVSEKHDNVCISKWLINWINSDVKKPKETVCDNSLALLSAVVQSFTQYTSLQVYIRICSDLLTGELSTNSHLVPWCFVRIDVAHFLKICTQWAPLKTVPRRVREIILRVVGLLIKCKSLIEAQSLLHSLFVVLVNETNGIDGNGQETPCEMNSKILIDATSTGLVLFEQQFNDLLAAAETEDEARNFLEDEYEGLNDYENPFQSWADNIHNRSKGSIQEGSGINPLYLPTLAPYIIKSMKLLPLWSGIMISIFGYGDDISTSAAVESSFKKLKTVTFKHISIPIDLEHFLENHIKSLKGAALLRSSCKNIVISSLPEPCETIDDSHSCTSPTIISNNLNENDNMYIENRTKSPQYDALYVVERPIIKNSNTEESHDNLQTKSLQFIKILPGNCTIEESRAVESWDRKSKKERKNNSYLNPNPHLRHLNISTAKNKQTLPILKNGSRFAELKSCKSREGNLIFSNTCAFDALAALLMVSYCDSYKFATAHNNMYKHVEFLNFISNIITDGVSKSTYSKRADIIITFMSPDVQELEYGNSLVTCDATMSHAINTLLSGIPSAKEVTECISSTCEKSERSIMYLTYQIGKEGRLDDLQTFLDERTETDFINCPQIGCENLRSVKTNISKLNLFIDILYWEGENVVVSSEAANIFLVRLCDIPPIIICETITYELRGVIAFSQGKSKLRHSIGHYTTYAKRDTRNWELYDDLKIKPVPVKDTTIVPCEFLLYTYNLNLFFLQLFYINIHDNGSLNLKI</sequence>
<feature type="region of interest" description="Disordered" evidence="1">
    <location>
        <begin position="803"/>
        <end position="823"/>
    </location>
</feature>
<evidence type="ECO:0000313" key="3">
    <source>
        <dbReference type="Proteomes" id="UP001160148"/>
    </source>
</evidence>
<reference evidence="2 3" key="1">
    <citation type="submission" date="2023-01" db="EMBL/GenBank/DDBJ databases">
        <authorList>
            <person name="Whitehead M."/>
        </authorList>
    </citation>
    <scope>NUCLEOTIDE SEQUENCE [LARGE SCALE GENOMIC DNA]</scope>
</reference>
<gene>
    <name evidence="2" type="ORF">MEUPH1_LOCUS27512</name>
</gene>
<dbReference type="Proteomes" id="UP001160148">
    <property type="component" value="Unassembled WGS sequence"/>
</dbReference>
<keyword evidence="3" id="KW-1185">Reference proteome</keyword>
<organism evidence="2 3">
    <name type="scientific">Macrosiphum euphorbiae</name>
    <name type="common">potato aphid</name>
    <dbReference type="NCBI Taxonomy" id="13131"/>
    <lineage>
        <taxon>Eukaryota</taxon>
        <taxon>Metazoa</taxon>
        <taxon>Ecdysozoa</taxon>
        <taxon>Arthropoda</taxon>
        <taxon>Hexapoda</taxon>
        <taxon>Insecta</taxon>
        <taxon>Pterygota</taxon>
        <taxon>Neoptera</taxon>
        <taxon>Paraneoptera</taxon>
        <taxon>Hemiptera</taxon>
        <taxon>Sternorrhyncha</taxon>
        <taxon>Aphidomorpha</taxon>
        <taxon>Aphidoidea</taxon>
        <taxon>Aphididae</taxon>
        <taxon>Macrosiphini</taxon>
        <taxon>Macrosiphum</taxon>
    </lineage>
</organism>
<evidence type="ECO:0000313" key="2">
    <source>
        <dbReference type="EMBL" id="CAI6373811.1"/>
    </source>
</evidence>
<accession>A0AAV0Y304</accession>
<evidence type="ECO:0000256" key="1">
    <source>
        <dbReference type="SAM" id="MobiDB-lite"/>
    </source>
</evidence>
<dbReference type="SUPFAM" id="SSF54001">
    <property type="entry name" value="Cysteine proteinases"/>
    <property type="match status" value="1"/>
</dbReference>
<evidence type="ECO:0008006" key="4">
    <source>
        <dbReference type="Google" id="ProtNLM"/>
    </source>
</evidence>
<protein>
    <recommendedName>
        <fullName evidence="4">NOF-FB transposable element protein</fullName>
    </recommendedName>
</protein>
<dbReference type="EMBL" id="CARXXK010001128">
    <property type="protein sequence ID" value="CAI6373811.1"/>
    <property type="molecule type" value="Genomic_DNA"/>
</dbReference>
<comment type="caution">
    <text evidence="2">The sequence shown here is derived from an EMBL/GenBank/DDBJ whole genome shotgun (WGS) entry which is preliminary data.</text>
</comment>
<dbReference type="Gene3D" id="3.90.70.10">
    <property type="entry name" value="Cysteine proteinases"/>
    <property type="match status" value="1"/>
</dbReference>